<feature type="compositionally biased region" description="Gly residues" evidence="1">
    <location>
        <begin position="79"/>
        <end position="91"/>
    </location>
</feature>
<evidence type="ECO:0000313" key="4">
    <source>
        <dbReference type="EMBL" id="NYS69374.1"/>
    </source>
</evidence>
<keyword evidence="2" id="KW-0812">Transmembrane</keyword>
<dbReference type="EMBL" id="JACBXV010000093">
    <property type="protein sequence ID" value="NYS69374.1"/>
    <property type="molecule type" value="Genomic_DNA"/>
</dbReference>
<feature type="compositionally biased region" description="Acidic residues" evidence="1">
    <location>
        <begin position="10"/>
        <end position="22"/>
    </location>
</feature>
<keyword evidence="2" id="KW-1133">Transmembrane helix</keyword>
<feature type="transmembrane region" description="Helical" evidence="2">
    <location>
        <begin position="39"/>
        <end position="60"/>
    </location>
</feature>
<sequence length="210" mass="21503">MFGSVSDYNYPEDEFDVSEDEGPVPVGVHRAQVPRWRSWLPLLAVIIIVPVLAWGAVTLLDRQTSSDSADPAVSQPADGGAGGGSGDGAQPGGDASAPAEQPSAGATSSATSGQADLTLGVTVLNGTETSGLAGRTGDRLTNAGFSAVQVPQGIYGETEPAASTVLYSQPEHKATAEQIAEQLGISNVVEDPDSAQSSPIVVILREDFQE</sequence>
<organism evidence="4 5">
    <name type="scientific">Actinomyces bowdenii</name>
    <dbReference type="NCBI Taxonomy" id="131109"/>
    <lineage>
        <taxon>Bacteria</taxon>
        <taxon>Bacillati</taxon>
        <taxon>Actinomycetota</taxon>
        <taxon>Actinomycetes</taxon>
        <taxon>Actinomycetales</taxon>
        <taxon>Actinomycetaceae</taxon>
        <taxon>Actinomyces</taxon>
    </lineage>
</organism>
<reference evidence="4 5" key="1">
    <citation type="submission" date="2020-07" db="EMBL/GenBank/DDBJ databases">
        <title>MOT database genomes.</title>
        <authorList>
            <person name="Joseph S."/>
            <person name="Aduse-Opoku J."/>
            <person name="Hashim A."/>
            <person name="Wade W."/>
            <person name="Curtis M."/>
        </authorList>
    </citation>
    <scope>NUCLEOTIDE SEQUENCE [LARGE SCALE GENOMIC DNA]</scope>
    <source>
        <strain evidence="4 5">WMus004</strain>
    </source>
</reference>
<keyword evidence="2" id="KW-0472">Membrane</keyword>
<dbReference type="Proteomes" id="UP000572528">
    <property type="component" value="Unassembled WGS sequence"/>
</dbReference>
<evidence type="ECO:0000259" key="3">
    <source>
        <dbReference type="Pfam" id="PF13399"/>
    </source>
</evidence>
<dbReference type="PANTHER" id="PTHR33392:SF6">
    <property type="entry name" value="POLYISOPRENYL-TEICHOIC ACID--PEPTIDOGLYCAN TEICHOIC ACID TRANSFERASE TAGU"/>
    <property type="match status" value="1"/>
</dbReference>
<dbReference type="InterPro" id="IPR050922">
    <property type="entry name" value="LytR/CpsA/Psr_CW_biosynth"/>
</dbReference>
<name>A0A853EJN8_9ACTO</name>
<dbReference type="Gene3D" id="3.30.70.2390">
    <property type="match status" value="1"/>
</dbReference>
<proteinExistence type="predicted"/>
<feature type="domain" description="LytR/CpsA/Psr regulator C-terminal" evidence="3">
    <location>
        <begin position="120"/>
        <end position="208"/>
    </location>
</feature>
<dbReference type="PANTHER" id="PTHR33392">
    <property type="entry name" value="POLYISOPRENYL-TEICHOIC ACID--PEPTIDOGLYCAN TEICHOIC ACID TRANSFERASE TAGU"/>
    <property type="match status" value="1"/>
</dbReference>
<evidence type="ECO:0000256" key="1">
    <source>
        <dbReference type="SAM" id="MobiDB-lite"/>
    </source>
</evidence>
<feature type="region of interest" description="Disordered" evidence="1">
    <location>
        <begin position="1"/>
        <end position="23"/>
    </location>
</feature>
<protein>
    <submittedName>
        <fullName evidence="4">LytR C-terminal domain-containing protein</fullName>
    </submittedName>
</protein>
<accession>A0A853EJN8</accession>
<comment type="caution">
    <text evidence="4">The sequence shown here is derived from an EMBL/GenBank/DDBJ whole genome shotgun (WGS) entry which is preliminary data.</text>
</comment>
<gene>
    <name evidence="4" type="ORF">HZZ05_07560</name>
</gene>
<dbReference type="Pfam" id="PF13399">
    <property type="entry name" value="LytR_C"/>
    <property type="match status" value="1"/>
</dbReference>
<evidence type="ECO:0000313" key="5">
    <source>
        <dbReference type="Proteomes" id="UP000572528"/>
    </source>
</evidence>
<feature type="region of interest" description="Disordered" evidence="1">
    <location>
        <begin position="65"/>
        <end position="112"/>
    </location>
</feature>
<feature type="compositionally biased region" description="Low complexity" evidence="1">
    <location>
        <begin position="92"/>
        <end position="112"/>
    </location>
</feature>
<evidence type="ECO:0000256" key="2">
    <source>
        <dbReference type="SAM" id="Phobius"/>
    </source>
</evidence>
<dbReference type="InterPro" id="IPR027381">
    <property type="entry name" value="LytR/CpsA/Psr_C"/>
</dbReference>
<dbReference type="AlphaFoldDB" id="A0A853EJN8"/>